<keyword evidence="1" id="KW-0472">Membrane</keyword>
<accession>A0A482T238</accession>
<feature type="transmembrane region" description="Helical" evidence="1">
    <location>
        <begin position="28"/>
        <end position="51"/>
    </location>
</feature>
<name>A0A482T238_9EURY</name>
<dbReference type="Proteomes" id="UP000294028">
    <property type="component" value="Unassembled WGS sequence"/>
</dbReference>
<evidence type="ECO:0000313" key="2">
    <source>
        <dbReference type="EMBL" id="QIB76522.1"/>
    </source>
</evidence>
<proteinExistence type="predicted"/>
<reference evidence="2 5" key="2">
    <citation type="submission" date="2020-02" db="EMBL/GenBank/DDBJ databases">
        <title>Whole genome sequence of Halogeometricum borinquense strain wsp4.</title>
        <authorList>
            <person name="Verma D.K."/>
            <person name="Gopal K."/>
            <person name="Prasad E.S."/>
        </authorList>
    </citation>
    <scope>NUCLEOTIDE SEQUENCE [LARGE SCALE GENOMIC DNA]</scope>
    <source>
        <strain evidence="5">wsp4</strain>
        <strain evidence="2">Wsp4</strain>
    </source>
</reference>
<dbReference type="EMBL" id="RZHH01000003">
    <property type="protein sequence ID" value="RYJ08760.1"/>
    <property type="molecule type" value="Genomic_DNA"/>
</dbReference>
<evidence type="ECO:0000313" key="5">
    <source>
        <dbReference type="Proteomes" id="UP000465846"/>
    </source>
</evidence>
<organism evidence="3 4">
    <name type="scientific">Halogeometricum borinquense</name>
    <dbReference type="NCBI Taxonomy" id="60847"/>
    <lineage>
        <taxon>Archaea</taxon>
        <taxon>Methanobacteriati</taxon>
        <taxon>Methanobacteriota</taxon>
        <taxon>Stenosarchaea group</taxon>
        <taxon>Halobacteria</taxon>
        <taxon>Halobacteriales</taxon>
        <taxon>Haloferacaceae</taxon>
        <taxon>Halogeometricum</taxon>
    </lineage>
</organism>
<dbReference type="Proteomes" id="UP000465846">
    <property type="component" value="Chromosome"/>
</dbReference>
<keyword evidence="1" id="KW-0812">Transmembrane</keyword>
<dbReference type="AlphaFoldDB" id="A0A482T238"/>
<evidence type="ECO:0008006" key="6">
    <source>
        <dbReference type="Google" id="ProtNLM"/>
    </source>
</evidence>
<dbReference type="EMBL" id="CP048739">
    <property type="protein sequence ID" value="QIB76522.1"/>
    <property type="molecule type" value="Genomic_DNA"/>
</dbReference>
<reference evidence="3 4" key="1">
    <citation type="submission" date="2018-12" db="EMBL/GenBank/DDBJ databases">
        <title>Genome analysis provides insights into bioremediation potentialities of Halogeometricum borinquense strain N11.</title>
        <authorList>
            <person name="Najjari A."/>
            <person name="Youssef N."/>
            <person name="Fhoula I."/>
            <person name="Ben Dhia O."/>
            <person name="Mahjoubi M."/>
            <person name="Ouzari H.I."/>
            <person name="Cherif A."/>
        </authorList>
    </citation>
    <scope>NUCLEOTIDE SEQUENCE [LARGE SCALE GENOMIC DNA]</scope>
    <source>
        <strain evidence="3 4">N11</strain>
    </source>
</reference>
<evidence type="ECO:0000313" key="4">
    <source>
        <dbReference type="Proteomes" id="UP000294028"/>
    </source>
</evidence>
<evidence type="ECO:0000313" key="3">
    <source>
        <dbReference type="EMBL" id="RYJ08760.1"/>
    </source>
</evidence>
<protein>
    <recommendedName>
        <fullName evidence="6">Ba3-type terminal oxidase subunit CbaD</fullName>
    </recommendedName>
</protein>
<keyword evidence="1" id="KW-1133">Transmembrane helix</keyword>
<gene>
    <name evidence="3" type="ORF">ELS19_19075</name>
    <name evidence="2" type="ORF">G3I44_15475</name>
</gene>
<sequence length="62" mass="6870">MSEQRGYVIGSGRTGIERRIGHDDFDPVGTLVLIGVYMAILAVMWVFMYFVEFLGGDLTVIG</sequence>
<evidence type="ECO:0000256" key="1">
    <source>
        <dbReference type="SAM" id="Phobius"/>
    </source>
</evidence>